<dbReference type="RefSeq" id="WP_182368751.1">
    <property type="nucleotide sequence ID" value="NZ_CP059139.1"/>
</dbReference>
<protein>
    <recommendedName>
        <fullName evidence="3">Phage tail assembly protein</fullName>
    </recommendedName>
</protein>
<gene>
    <name evidence="1" type="ORF">HS968_22620</name>
</gene>
<keyword evidence="2" id="KW-1185">Reference proteome</keyword>
<evidence type="ECO:0008006" key="3">
    <source>
        <dbReference type="Google" id="ProtNLM"/>
    </source>
</evidence>
<evidence type="ECO:0000313" key="1">
    <source>
        <dbReference type="EMBL" id="QMV62785.1"/>
    </source>
</evidence>
<name>A0A7G5DM10_9PSED</name>
<dbReference type="Proteomes" id="UP000515276">
    <property type="component" value="Chromosome"/>
</dbReference>
<evidence type="ECO:0000313" key="2">
    <source>
        <dbReference type="Proteomes" id="UP000515276"/>
    </source>
</evidence>
<dbReference type="EMBL" id="CP059139">
    <property type="protein sequence ID" value="QMV62785.1"/>
    <property type="molecule type" value="Genomic_DNA"/>
</dbReference>
<sequence length="119" mass="13004">MSMTVTKTITVGEGPAAQVVTVRELTVGEIRAWMKRAAEGGGDVVDDTLLQEVSLPDLFSMTDLKADQAEGMTPSQLRQVVNGCREVNPDFFGLRDRIESAGRQILERLSEDLKETAAH</sequence>
<accession>A0A7G5DM10</accession>
<reference evidence="1 2" key="1">
    <citation type="journal article" date="2020" name="G3 (Bethesda)">
        <title>CeMbio - The Caenorhabditis elegans Microbiome Resource.</title>
        <authorList>
            <person name="Dirksen P."/>
            <person name="Assie A."/>
            <person name="Zimmermann J."/>
            <person name="Zhang F."/>
            <person name="Tietje A.M."/>
            <person name="Marsh S.A."/>
            <person name="Felix M.A."/>
            <person name="Shapira M."/>
            <person name="Kaleta C."/>
            <person name="Schulenburg H."/>
            <person name="Samuel B."/>
        </authorList>
    </citation>
    <scope>NUCLEOTIDE SEQUENCE [LARGE SCALE GENOMIC DNA]</scope>
    <source>
        <strain evidence="1 2">MSPm1</strain>
    </source>
</reference>
<organism evidence="1 2">
    <name type="scientific">Pseudomonas berkeleyensis</name>
    <dbReference type="NCBI Taxonomy" id="2726956"/>
    <lineage>
        <taxon>Bacteria</taxon>
        <taxon>Pseudomonadati</taxon>
        <taxon>Pseudomonadota</taxon>
        <taxon>Gammaproteobacteria</taxon>
        <taxon>Pseudomonadales</taxon>
        <taxon>Pseudomonadaceae</taxon>
        <taxon>Pseudomonas</taxon>
    </lineage>
</organism>
<dbReference type="AlphaFoldDB" id="A0A7G5DM10"/>
<proteinExistence type="predicted"/>